<accession>A0A4U1CT51</accession>
<proteinExistence type="predicted"/>
<dbReference type="EMBL" id="SWBR01000002">
    <property type="protein sequence ID" value="TKC10746.1"/>
    <property type="molecule type" value="Genomic_DNA"/>
</dbReference>
<reference evidence="1 2" key="1">
    <citation type="submission" date="2019-04" db="EMBL/GenBank/DDBJ databases">
        <title>Pedobacter sp. RP-3-22 sp. nov., isolated from Arctic soil.</title>
        <authorList>
            <person name="Dahal R.H."/>
            <person name="Kim D.-U."/>
        </authorList>
    </citation>
    <scope>NUCLEOTIDE SEQUENCE [LARGE SCALE GENOMIC DNA]</scope>
    <source>
        <strain evidence="1 2">RP-3-22</strain>
    </source>
</reference>
<dbReference type="RefSeq" id="WP_136840879.1">
    <property type="nucleotide sequence ID" value="NZ_SWBR01000002.1"/>
</dbReference>
<evidence type="ECO:0000313" key="2">
    <source>
        <dbReference type="Proteomes" id="UP000309488"/>
    </source>
</evidence>
<evidence type="ECO:0000313" key="1">
    <source>
        <dbReference type="EMBL" id="TKC10746.1"/>
    </source>
</evidence>
<sequence length="78" mass="9005">MEKTKIIVLIGNAISKEKVGAFCKRLAIYYGLGSPTYRFTRPKKIRFMFATIGFVLQMEKLLANCLNPKFKLAKLIYR</sequence>
<organism evidence="1 2">
    <name type="scientific">Pedobacter polaris</name>
    <dbReference type="NCBI Taxonomy" id="2571273"/>
    <lineage>
        <taxon>Bacteria</taxon>
        <taxon>Pseudomonadati</taxon>
        <taxon>Bacteroidota</taxon>
        <taxon>Sphingobacteriia</taxon>
        <taxon>Sphingobacteriales</taxon>
        <taxon>Sphingobacteriaceae</taxon>
        <taxon>Pedobacter</taxon>
    </lineage>
</organism>
<dbReference type="Proteomes" id="UP000309488">
    <property type="component" value="Unassembled WGS sequence"/>
</dbReference>
<gene>
    <name evidence="1" type="ORF">FA048_11280</name>
</gene>
<name>A0A4U1CT51_9SPHI</name>
<comment type="caution">
    <text evidence="1">The sequence shown here is derived from an EMBL/GenBank/DDBJ whole genome shotgun (WGS) entry which is preliminary data.</text>
</comment>
<protein>
    <submittedName>
        <fullName evidence="1">Uncharacterized protein</fullName>
    </submittedName>
</protein>
<keyword evidence="2" id="KW-1185">Reference proteome</keyword>
<dbReference type="AlphaFoldDB" id="A0A4U1CT51"/>